<gene>
    <name evidence="8" type="ORF">HNR09_003090</name>
</gene>
<evidence type="ECO:0000259" key="7">
    <source>
        <dbReference type="PROSITE" id="PS51000"/>
    </source>
</evidence>
<dbReference type="Pfam" id="PF00455">
    <property type="entry name" value="DeoRC"/>
    <property type="match status" value="1"/>
</dbReference>
<dbReference type="AlphaFoldDB" id="A0A7Z0GPH7"/>
<dbReference type="PANTHER" id="PTHR30363:SF4">
    <property type="entry name" value="GLYCEROL-3-PHOSPHATE REGULON REPRESSOR"/>
    <property type="match status" value="1"/>
</dbReference>
<dbReference type="InterPro" id="IPR014036">
    <property type="entry name" value="DeoR-like_C"/>
</dbReference>
<dbReference type="EMBL" id="JACCFY010000001">
    <property type="protein sequence ID" value="NYJ79679.1"/>
    <property type="molecule type" value="Genomic_DNA"/>
</dbReference>
<organism evidence="8 9">
    <name type="scientific">Nesterenkonia xinjiangensis</name>
    <dbReference type="NCBI Taxonomy" id="225327"/>
    <lineage>
        <taxon>Bacteria</taxon>
        <taxon>Bacillati</taxon>
        <taxon>Actinomycetota</taxon>
        <taxon>Actinomycetes</taxon>
        <taxon>Micrococcales</taxon>
        <taxon>Micrococcaceae</taxon>
        <taxon>Nesterenkonia</taxon>
    </lineage>
</organism>
<protein>
    <recommendedName>
        <fullName evidence="1">Lactose phosphotransferase system repressor</fullName>
    </recommendedName>
</protein>
<dbReference type="PRINTS" id="PR00037">
    <property type="entry name" value="HTHLACR"/>
</dbReference>
<keyword evidence="2" id="KW-0678">Repressor</keyword>
<dbReference type="InterPro" id="IPR001034">
    <property type="entry name" value="DeoR_HTH"/>
</dbReference>
<dbReference type="SUPFAM" id="SSF100950">
    <property type="entry name" value="NagB/RpiA/CoA transferase-like"/>
    <property type="match status" value="1"/>
</dbReference>
<dbReference type="GO" id="GO:0003677">
    <property type="term" value="F:DNA binding"/>
    <property type="evidence" value="ECO:0007669"/>
    <property type="project" value="UniProtKB-KW"/>
</dbReference>
<evidence type="ECO:0000256" key="3">
    <source>
        <dbReference type="ARBA" id="ARBA00023015"/>
    </source>
</evidence>
<dbReference type="PANTHER" id="PTHR30363">
    <property type="entry name" value="HTH-TYPE TRANSCRIPTIONAL REGULATOR SRLR-RELATED"/>
    <property type="match status" value="1"/>
</dbReference>
<evidence type="ECO:0000313" key="8">
    <source>
        <dbReference type="EMBL" id="NYJ79679.1"/>
    </source>
</evidence>
<dbReference type="Pfam" id="PF08220">
    <property type="entry name" value="HTH_DeoR"/>
    <property type="match status" value="1"/>
</dbReference>
<evidence type="ECO:0000256" key="6">
    <source>
        <dbReference type="ARBA" id="ARBA00024937"/>
    </source>
</evidence>
<proteinExistence type="predicted"/>
<comment type="caution">
    <text evidence="8">The sequence shown here is derived from an EMBL/GenBank/DDBJ whole genome shotgun (WGS) entry which is preliminary data.</text>
</comment>
<dbReference type="PROSITE" id="PS51000">
    <property type="entry name" value="HTH_DEOR_2"/>
    <property type="match status" value="1"/>
</dbReference>
<evidence type="ECO:0000256" key="5">
    <source>
        <dbReference type="ARBA" id="ARBA00023163"/>
    </source>
</evidence>
<evidence type="ECO:0000256" key="4">
    <source>
        <dbReference type="ARBA" id="ARBA00023125"/>
    </source>
</evidence>
<dbReference type="InterPro" id="IPR018356">
    <property type="entry name" value="Tscrpt_reg_HTH_DeoR_CS"/>
</dbReference>
<dbReference type="RefSeq" id="WP_179542856.1">
    <property type="nucleotide sequence ID" value="NZ_BAAALL010000007.1"/>
</dbReference>
<dbReference type="PROSITE" id="PS00894">
    <property type="entry name" value="HTH_DEOR_1"/>
    <property type="match status" value="1"/>
</dbReference>
<evidence type="ECO:0000256" key="1">
    <source>
        <dbReference type="ARBA" id="ARBA00021390"/>
    </source>
</evidence>
<dbReference type="GO" id="GO:0003700">
    <property type="term" value="F:DNA-binding transcription factor activity"/>
    <property type="evidence" value="ECO:0007669"/>
    <property type="project" value="InterPro"/>
</dbReference>
<dbReference type="InterPro" id="IPR036390">
    <property type="entry name" value="WH_DNA-bd_sf"/>
</dbReference>
<evidence type="ECO:0000256" key="2">
    <source>
        <dbReference type="ARBA" id="ARBA00022491"/>
    </source>
</evidence>
<dbReference type="Proteomes" id="UP000535437">
    <property type="component" value="Unassembled WGS sequence"/>
</dbReference>
<dbReference type="InterPro" id="IPR050313">
    <property type="entry name" value="Carb_Metab_HTH_regulators"/>
</dbReference>
<keyword evidence="9" id="KW-1185">Reference proteome</keyword>
<sequence>MQRANRHRTIIAAVRGGEEVRAADLVRATGASAMTIRRDLSELEQCGLLRRTHGGAVGLPARGTHLPYEVRRESHVEEKRAIGRAAAALIPDGSSVIIDDGTTCTAVAQALAGRDVTVLALSLHIAVVLARDPGAAERGTRVLTPGGELNAGELSWSGHRAVRDIEGFRADVGVLGVCGWDEHSGMTASTVQDADIKRAIRSSSRELIAAAGADKLGVSATFAVCATEEIGTVVTGELRLEQRLWLEQSGVDVVTVA</sequence>
<accession>A0A7Z0GPH7</accession>
<keyword evidence="4" id="KW-0238">DNA-binding</keyword>
<keyword evidence="5" id="KW-0804">Transcription</keyword>
<dbReference type="InterPro" id="IPR037171">
    <property type="entry name" value="NagB/RpiA_transferase-like"/>
</dbReference>
<reference evidence="8 9" key="1">
    <citation type="submission" date="2020-07" db="EMBL/GenBank/DDBJ databases">
        <title>Sequencing the genomes of 1000 actinobacteria strains.</title>
        <authorList>
            <person name="Klenk H.-P."/>
        </authorList>
    </citation>
    <scope>NUCLEOTIDE SEQUENCE [LARGE SCALE GENOMIC DNA]</scope>
    <source>
        <strain evidence="8 9">DSM 15475</strain>
    </source>
</reference>
<feature type="domain" description="HTH deoR-type" evidence="7">
    <location>
        <begin position="3"/>
        <end position="58"/>
    </location>
</feature>
<dbReference type="SMART" id="SM01134">
    <property type="entry name" value="DeoRC"/>
    <property type="match status" value="1"/>
</dbReference>
<keyword evidence="3" id="KW-0805">Transcription regulation</keyword>
<evidence type="ECO:0000313" key="9">
    <source>
        <dbReference type="Proteomes" id="UP000535437"/>
    </source>
</evidence>
<dbReference type="SMART" id="SM00420">
    <property type="entry name" value="HTH_DEOR"/>
    <property type="match status" value="1"/>
</dbReference>
<dbReference type="SUPFAM" id="SSF46785">
    <property type="entry name" value="Winged helix' DNA-binding domain"/>
    <property type="match status" value="1"/>
</dbReference>
<comment type="function">
    <text evidence="6">Repressor of the lactose catabolism operon. Galactose-6-phosphate is the inducer.</text>
</comment>
<name>A0A7Z0GPH7_9MICC</name>